<name>A0A6N1AX17_9PROT</name>
<dbReference type="Gene3D" id="2.30.30.40">
    <property type="entry name" value="SH3 Domains"/>
    <property type="match status" value="1"/>
</dbReference>
<dbReference type="InterPro" id="IPR036061">
    <property type="entry name" value="CheW-like_dom_sf"/>
</dbReference>
<protein>
    <submittedName>
        <fullName evidence="2">Chemotaxis protein CheW</fullName>
    </submittedName>
</protein>
<keyword evidence="3" id="KW-1185">Reference proteome</keyword>
<dbReference type="OrthoDB" id="7305372at2"/>
<proteinExistence type="predicted"/>
<reference evidence="2 3" key="1">
    <citation type="submission" date="2020-06" db="EMBL/GenBank/DDBJ databases">
        <title>Complete genome of Azosprillum oryzae KACC14407.</title>
        <authorList>
            <person name="Kim M."/>
            <person name="Park Y.-J."/>
            <person name="Shin J.-H."/>
        </authorList>
    </citation>
    <scope>NUCLEOTIDE SEQUENCE [LARGE SCALE GENOMIC DNA]</scope>
    <source>
        <strain evidence="2 3">KACC 14407</strain>
        <plasmid evidence="2 3">unnamed6</plasmid>
    </source>
</reference>
<organism evidence="2 3">
    <name type="scientific">Azospirillum oryzae</name>
    <dbReference type="NCBI Taxonomy" id="286727"/>
    <lineage>
        <taxon>Bacteria</taxon>
        <taxon>Pseudomonadati</taxon>
        <taxon>Pseudomonadota</taxon>
        <taxon>Alphaproteobacteria</taxon>
        <taxon>Rhodospirillales</taxon>
        <taxon>Azospirillaceae</taxon>
        <taxon>Azospirillum</taxon>
    </lineage>
</organism>
<accession>A0A6N1AX17</accession>
<dbReference type="SMART" id="SM00260">
    <property type="entry name" value="CheW"/>
    <property type="match status" value="1"/>
</dbReference>
<dbReference type="Proteomes" id="UP000509702">
    <property type="component" value="Plasmid unnamed6"/>
</dbReference>
<dbReference type="RefSeq" id="WP_149199438.1">
    <property type="nucleotide sequence ID" value="NZ_CP054621.1"/>
</dbReference>
<feature type="domain" description="CheW-like" evidence="1">
    <location>
        <begin position="99"/>
        <end position="243"/>
    </location>
</feature>
<evidence type="ECO:0000313" key="3">
    <source>
        <dbReference type="Proteomes" id="UP000509702"/>
    </source>
</evidence>
<gene>
    <name evidence="2" type="ORF">HUE56_24950</name>
</gene>
<keyword evidence="2" id="KW-0614">Plasmid</keyword>
<dbReference type="InterPro" id="IPR002545">
    <property type="entry name" value="CheW-lke_dom"/>
</dbReference>
<dbReference type="SUPFAM" id="SSF50341">
    <property type="entry name" value="CheW-like"/>
    <property type="match status" value="1"/>
</dbReference>
<dbReference type="AlphaFoldDB" id="A0A6N1AX17"/>
<dbReference type="GO" id="GO:0007165">
    <property type="term" value="P:signal transduction"/>
    <property type="evidence" value="ECO:0007669"/>
    <property type="project" value="InterPro"/>
</dbReference>
<dbReference type="KEGG" id="aoz:HUE56_24950"/>
<dbReference type="EMBL" id="CP054621">
    <property type="protein sequence ID" value="QKS53774.1"/>
    <property type="molecule type" value="Genomic_DNA"/>
</dbReference>
<dbReference type="Pfam" id="PF01584">
    <property type="entry name" value="CheW"/>
    <property type="match status" value="1"/>
</dbReference>
<sequence length="243" mass="24843">MDDTLAGAGAGLAAGMVTGAAGAAPLIAALESASPDRAAARAAAQAAIDWDEVHGKLARRTADMEATFAGHGPWADAVLARRAEELAEIPQLHGEESAGVPMLVARGAETLYGLELRHLGHIVPMPRLARVPGAPPAVLGVIAVAGRVMRLFDLDRLCNGPSAGLSAALSRTGAETDPSGYAVVLRTGAGRPAALRVREVERVSDIVPPRTAAPTEAGPLVRAIAADRMAILDMAALLDLVKT</sequence>
<dbReference type="PROSITE" id="PS50851">
    <property type="entry name" value="CHEW"/>
    <property type="match status" value="1"/>
</dbReference>
<geneLocation type="plasmid" evidence="2 3">
    <name>unnamed6</name>
</geneLocation>
<evidence type="ECO:0000259" key="1">
    <source>
        <dbReference type="PROSITE" id="PS50851"/>
    </source>
</evidence>
<dbReference type="Gene3D" id="2.40.50.180">
    <property type="entry name" value="CheA-289, Domain 4"/>
    <property type="match status" value="1"/>
</dbReference>
<evidence type="ECO:0000313" key="2">
    <source>
        <dbReference type="EMBL" id="QKS53774.1"/>
    </source>
</evidence>
<dbReference type="GO" id="GO:0006935">
    <property type="term" value="P:chemotaxis"/>
    <property type="evidence" value="ECO:0007669"/>
    <property type="project" value="InterPro"/>
</dbReference>